<evidence type="ECO:0000256" key="5">
    <source>
        <dbReference type="ARBA" id="ARBA00023136"/>
    </source>
</evidence>
<reference evidence="7" key="1">
    <citation type="submission" date="2020-02" db="EMBL/GenBank/DDBJ databases">
        <title>Draft genome sequence of Candidatus Afipia apatlaquensis IBT-C3, a potential strain for decolorization of textile dyes.</title>
        <authorList>
            <person name="Sanchez-Reyes A."/>
            <person name="Breton-Deval L."/>
            <person name="Mangelson H."/>
            <person name="Sanchez-Flores A."/>
        </authorList>
    </citation>
    <scope>NUCLEOTIDE SEQUENCE [LARGE SCALE GENOMIC DNA]</scope>
    <source>
        <strain evidence="7">IBT-C3</strain>
    </source>
</reference>
<dbReference type="AlphaFoldDB" id="A0A7C9RNK3"/>
<dbReference type="CDD" id="cd16015">
    <property type="entry name" value="LTA_synthase"/>
    <property type="match status" value="1"/>
</dbReference>
<keyword evidence="3" id="KW-0812">Transmembrane</keyword>
<dbReference type="EMBL" id="JAAMRR010001517">
    <property type="protein sequence ID" value="NGX99216.1"/>
    <property type="molecule type" value="Genomic_DNA"/>
</dbReference>
<dbReference type="SUPFAM" id="SSF53649">
    <property type="entry name" value="Alkaline phosphatase-like"/>
    <property type="match status" value="1"/>
</dbReference>
<name>A0A7C9RNK3_9BRAD</name>
<dbReference type="PANTHER" id="PTHR47371:SF3">
    <property type="entry name" value="PHOSPHOGLYCEROL TRANSFERASE I"/>
    <property type="match status" value="1"/>
</dbReference>
<evidence type="ECO:0000313" key="7">
    <source>
        <dbReference type="EMBL" id="NGX99216.1"/>
    </source>
</evidence>
<organism evidence="7 8">
    <name type="scientific">Candidatus Afipia apatlaquensis</name>
    <dbReference type="NCBI Taxonomy" id="2712852"/>
    <lineage>
        <taxon>Bacteria</taxon>
        <taxon>Pseudomonadati</taxon>
        <taxon>Pseudomonadota</taxon>
        <taxon>Alphaproteobacteria</taxon>
        <taxon>Hyphomicrobiales</taxon>
        <taxon>Nitrobacteraceae</taxon>
        <taxon>Afipia</taxon>
    </lineage>
</organism>
<keyword evidence="8" id="KW-1185">Reference proteome</keyword>
<evidence type="ECO:0000313" key="8">
    <source>
        <dbReference type="Proteomes" id="UP000480266"/>
    </source>
</evidence>
<dbReference type="InterPro" id="IPR050448">
    <property type="entry name" value="OpgB/LTA_synthase_biosynth"/>
</dbReference>
<dbReference type="InterPro" id="IPR017850">
    <property type="entry name" value="Alkaline_phosphatase_core_sf"/>
</dbReference>
<sequence length="282" mass="32746">GYYTAAFHGYLESFWNRNIMYKTEGFNTFYGQSSFTQDEQVGLGLSDKSFLNQSLKKVQTLKEPYYAFLVTLSSHFPYDDVKNYGSFDVGPYENTLLGDYLKAIHYTDAQLGMFLDNLEKKGIMNKSLVVVYGDHYSIPKDNTDQLFQFENQKDNSDLQWFQYQKVPMLMHFPNDENKGINHTYSGQMDLYPTLSNLFGLDNKLMFGKDLFNTSEQNVVFRNGSFTDGKAFYVSWTDTYYDIKSGKQIPATKELIDMKQKVLQQLNYSDNILNHNLIKSLNK</sequence>
<dbReference type="Pfam" id="PF00884">
    <property type="entry name" value="Sulfatase"/>
    <property type="match status" value="1"/>
</dbReference>
<accession>A0A7C9RNK3</accession>
<feature type="domain" description="Sulfatase N-terminal" evidence="6">
    <location>
        <begin position="1"/>
        <end position="199"/>
    </location>
</feature>
<dbReference type="InterPro" id="IPR000917">
    <property type="entry name" value="Sulfatase_N"/>
</dbReference>
<dbReference type="GO" id="GO:0005886">
    <property type="term" value="C:plasma membrane"/>
    <property type="evidence" value="ECO:0007669"/>
    <property type="project" value="UniProtKB-SubCell"/>
</dbReference>
<dbReference type="Gene3D" id="3.40.720.10">
    <property type="entry name" value="Alkaline Phosphatase, subunit A"/>
    <property type="match status" value="1"/>
</dbReference>
<evidence type="ECO:0000256" key="3">
    <source>
        <dbReference type="ARBA" id="ARBA00022692"/>
    </source>
</evidence>
<protein>
    <submittedName>
        <fullName evidence="7">LTA synthase family protein</fullName>
    </submittedName>
</protein>
<comment type="caution">
    <text evidence="7">The sequence shown here is derived from an EMBL/GenBank/DDBJ whole genome shotgun (WGS) entry which is preliminary data.</text>
</comment>
<dbReference type="PANTHER" id="PTHR47371">
    <property type="entry name" value="LIPOTEICHOIC ACID SYNTHASE"/>
    <property type="match status" value="1"/>
</dbReference>
<evidence type="ECO:0000259" key="6">
    <source>
        <dbReference type="Pfam" id="PF00884"/>
    </source>
</evidence>
<comment type="subcellular location">
    <subcellularLocation>
        <location evidence="1">Cell membrane</location>
        <topology evidence="1">Multi-pass membrane protein</topology>
    </subcellularLocation>
</comment>
<gene>
    <name evidence="7" type="ORF">G4V63_29670</name>
</gene>
<proteinExistence type="predicted"/>
<evidence type="ECO:0000256" key="2">
    <source>
        <dbReference type="ARBA" id="ARBA00022475"/>
    </source>
</evidence>
<feature type="non-terminal residue" evidence="7">
    <location>
        <position position="1"/>
    </location>
</feature>
<keyword evidence="2" id="KW-1003">Cell membrane</keyword>
<dbReference type="Proteomes" id="UP000480266">
    <property type="component" value="Unassembled WGS sequence"/>
</dbReference>
<dbReference type="Gene3D" id="3.30.1120.170">
    <property type="match status" value="1"/>
</dbReference>
<keyword evidence="5" id="KW-0472">Membrane</keyword>
<keyword evidence="4" id="KW-1133">Transmembrane helix</keyword>
<evidence type="ECO:0000256" key="1">
    <source>
        <dbReference type="ARBA" id="ARBA00004651"/>
    </source>
</evidence>
<evidence type="ECO:0000256" key="4">
    <source>
        <dbReference type="ARBA" id="ARBA00022989"/>
    </source>
</evidence>